<evidence type="ECO:0000313" key="2">
    <source>
        <dbReference type="EMBL" id="TLQ03859.1"/>
    </source>
</evidence>
<dbReference type="Proteomes" id="UP000305541">
    <property type="component" value="Unassembled WGS sequence"/>
</dbReference>
<dbReference type="EMBL" id="VBTH01000013">
    <property type="protein sequence ID" value="TLQ03859.1"/>
    <property type="molecule type" value="Genomic_DNA"/>
</dbReference>
<dbReference type="GO" id="GO:0003677">
    <property type="term" value="F:DNA binding"/>
    <property type="evidence" value="ECO:0007669"/>
    <property type="project" value="InterPro"/>
</dbReference>
<evidence type="ECO:0000259" key="1">
    <source>
        <dbReference type="PROSITE" id="PS50943"/>
    </source>
</evidence>
<proteinExistence type="predicted"/>
<dbReference type="Pfam" id="PF01381">
    <property type="entry name" value="HTH_3"/>
    <property type="match status" value="1"/>
</dbReference>
<dbReference type="Gene3D" id="1.10.260.40">
    <property type="entry name" value="lambda repressor-like DNA-binding domains"/>
    <property type="match status" value="1"/>
</dbReference>
<dbReference type="PROSITE" id="PS50943">
    <property type="entry name" value="HTH_CROC1"/>
    <property type="match status" value="1"/>
</dbReference>
<sequence>MTVQQLAERADVSISLISKLERNILTTITLDKLESIATALNLDLSDLFGTPQVDEFTQSVISYLLALPKDERRELSEALLKIMNVKHDN</sequence>
<accession>A0A5R9BTD7</accession>
<dbReference type="AlphaFoldDB" id="A0A5R9BTD7"/>
<dbReference type="InterPro" id="IPR010982">
    <property type="entry name" value="Lambda_DNA-bd_dom_sf"/>
</dbReference>
<feature type="domain" description="HTH cro/C1-type" evidence="1">
    <location>
        <begin position="1"/>
        <end position="47"/>
    </location>
</feature>
<dbReference type="CDD" id="cd00093">
    <property type="entry name" value="HTH_XRE"/>
    <property type="match status" value="1"/>
</dbReference>
<comment type="caution">
    <text evidence="2">The sequence shown here is derived from an EMBL/GenBank/DDBJ whole genome shotgun (WGS) entry which is preliminary data.</text>
</comment>
<dbReference type="SUPFAM" id="SSF47413">
    <property type="entry name" value="lambda repressor-like DNA-binding domains"/>
    <property type="match status" value="1"/>
</dbReference>
<organism evidence="2 3">
    <name type="scientific">Pediococcus stilesii</name>
    <dbReference type="NCBI Taxonomy" id="331679"/>
    <lineage>
        <taxon>Bacteria</taxon>
        <taxon>Bacillati</taxon>
        <taxon>Bacillota</taxon>
        <taxon>Bacilli</taxon>
        <taxon>Lactobacillales</taxon>
        <taxon>Lactobacillaceae</taxon>
        <taxon>Pediococcus</taxon>
    </lineage>
</organism>
<protein>
    <submittedName>
        <fullName evidence="2">Helix-turn-helix transcriptional regulator</fullName>
    </submittedName>
</protein>
<dbReference type="OrthoDB" id="9805356at2"/>
<dbReference type="InterPro" id="IPR001387">
    <property type="entry name" value="Cro/C1-type_HTH"/>
</dbReference>
<name>A0A5R9BTD7_9LACO</name>
<gene>
    <name evidence="2" type="ORF">FEZ51_07565</name>
</gene>
<reference evidence="2 3" key="1">
    <citation type="submission" date="2019-05" db="EMBL/GenBank/DDBJ databases">
        <title>The metagenome of a microbial culture collection derived from dairy environment covers the genomic content of the human microbiome.</title>
        <authorList>
            <person name="Roder T."/>
            <person name="Wuthrich D."/>
            <person name="Sattari Z."/>
            <person name="Von Ah U."/>
            <person name="Bar C."/>
            <person name="Ronchi F."/>
            <person name="Macpherson A.J."/>
            <person name="Ganal-Vonarburg S.C."/>
            <person name="Bruggmann R."/>
            <person name="Vergeres G."/>
        </authorList>
    </citation>
    <scope>NUCLEOTIDE SEQUENCE [LARGE SCALE GENOMIC DNA]</scope>
    <source>
        <strain evidence="2 3">FAM 18815</strain>
    </source>
</reference>
<evidence type="ECO:0000313" key="3">
    <source>
        <dbReference type="Proteomes" id="UP000305541"/>
    </source>
</evidence>